<dbReference type="InterPro" id="IPR004358">
    <property type="entry name" value="Sig_transdc_His_kin-like_C"/>
</dbReference>
<dbReference type="PANTHER" id="PTHR43065">
    <property type="entry name" value="SENSOR HISTIDINE KINASE"/>
    <property type="match status" value="1"/>
</dbReference>
<dbReference type="EMBL" id="LWDE02001187">
    <property type="protein sequence ID" value="KAE8242172.1"/>
    <property type="molecule type" value="Genomic_DNA"/>
</dbReference>
<evidence type="ECO:0000256" key="5">
    <source>
        <dbReference type="ARBA" id="ARBA00022741"/>
    </source>
</evidence>
<dbReference type="Pfam" id="PF02518">
    <property type="entry name" value="HATPase_c"/>
    <property type="match status" value="1"/>
</dbReference>
<dbReference type="InterPro" id="IPR036097">
    <property type="entry name" value="HisK_dim/P_sf"/>
</dbReference>
<feature type="compositionally biased region" description="Low complexity" evidence="12">
    <location>
        <begin position="1427"/>
        <end position="1453"/>
    </location>
</feature>
<proteinExistence type="predicted"/>
<feature type="region of interest" description="Disordered" evidence="12">
    <location>
        <begin position="40"/>
        <end position="84"/>
    </location>
</feature>
<feature type="region of interest" description="Disordered" evidence="12">
    <location>
        <begin position="613"/>
        <end position="641"/>
    </location>
</feature>
<evidence type="ECO:0000256" key="2">
    <source>
        <dbReference type="ARBA" id="ARBA00022553"/>
    </source>
</evidence>
<dbReference type="InterPro" id="IPR003018">
    <property type="entry name" value="GAF"/>
</dbReference>
<dbReference type="SUPFAM" id="SSF47384">
    <property type="entry name" value="Homodimeric domain of signal transducing histidine kinase"/>
    <property type="match status" value="1"/>
</dbReference>
<feature type="compositionally biased region" description="Polar residues" evidence="12">
    <location>
        <begin position="161"/>
        <end position="170"/>
    </location>
</feature>
<dbReference type="Proteomes" id="UP000077684">
    <property type="component" value="Unassembled WGS sequence"/>
</dbReference>
<dbReference type="GO" id="GO:0000155">
    <property type="term" value="F:phosphorelay sensor kinase activity"/>
    <property type="evidence" value="ECO:0007669"/>
    <property type="project" value="InterPro"/>
</dbReference>
<keyword evidence="4" id="KW-0808">Transferase</keyword>
<feature type="compositionally biased region" description="Low complexity" evidence="12">
    <location>
        <begin position="1381"/>
        <end position="1394"/>
    </location>
</feature>
<feature type="domain" description="Histidine kinase" evidence="14">
    <location>
        <begin position="1040"/>
        <end position="1284"/>
    </location>
</feature>
<feature type="region of interest" description="Disordered" evidence="12">
    <location>
        <begin position="580"/>
        <end position="601"/>
    </location>
</feature>
<dbReference type="SMART" id="SM00388">
    <property type="entry name" value="HisKA"/>
    <property type="match status" value="1"/>
</dbReference>
<evidence type="ECO:0000256" key="11">
    <source>
        <dbReference type="PROSITE-ProRule" id="PRU00169"/>
    </source>
</evidence>
<keyword evidence="9" id="KW-0902">Two-component regulatory system</keyword>
<keyword evidence="17" id="KW-1185">Reference proteome</keyword>
<dbReference type="Pfam" id="PF08446">
    <property type="entry name" value="PAS_2"/>
    <property type="match status" value="1"/>
</dbReference>
<feature type="region of interest" description="Disordered" evidence="12">
    <location>
        <begin position="1339"/>
        <end position="1367"/>
    </location>
</feature>
<feature type="compositionally biased region" description="Gly residues" evidence="12">
    <location>
        <begin position="1511"/>
        <end position="1522"/>
    </location>
</feature>
<dbReference type="InterPro" id="IPR035965">
    <property type="entry name" value="PAS-like_dom_sf"/>
</dbReference>
<dbReference type="InterPro" id="IPR036890">
    <property type="entry name" value="HATPase_C_sf"/>
</dbReference>
<evidence type="ECO:0000259" key="15">
    <source>
        <dbReference type="PROSITE" id="PS50110"/>
    </source>
</evidence>
<feature type="compositionally biased region" description="Gly residues" evidence="12">
    <location>
        <begin position="272"/>
        <end position="282"/>
    </location>
</feature>
<feature type="compositionally biased region" description="Low complexity" evidence="12">
    <location>
        <begin position="195"/>
        <end position="244"/>
    </location>
</feature>
<dbReference type="SUPFAM" id="SSF52172">
    <property type="entry name" value="CheY-like"/>
    <property type="match status" value="1"/>
</dbReference>
<feature type="region of interest" description="Disordered" evidence="12">
    <location>
        <begin position="1376"/>
        <end position="1395"/>
    </location>
</feature>
<keyword evidence="2 11" id="KW-0597">Phosphoprotein</keyword>
<feature type="region of interest" description="Disordered" evidence="12">
    <location>
        <begin position="1411"/>
        <end position="1524"/>
    </location>
</feature>
<dbReference type="SMART" id="SM00448">
    <property type="entry name" value="REC"/>
    <property type="match status" value="1"/>
</dbReference>
<feature type="compositionally biased region" description="Low complexity" evidence="12">
    <location>
        <begin position="1305"/>
        <end position="1321"/>
    </location>
</feature>
<protein>
    <recommendedName>
        <fullName evidence="18">Phytochrome</fullName>
    </recommendedName>
</protein>
<feature type="region of interest" description="Disordered" evidence="12">
    <location>
        <begin position="527"/>
        <end position="566"/>
    </location>
</feature>
<organism evidence="16 17">
    <name type="scientific">Tilletia controversa</name>
    <name type="common">dwarf bunt fungus</name>
    <dbReference type="NCBI Taxonomy" id="13291"/>
    <lineage>
        <taxon>Eukaryota</taxon>
        <taxon>Fungi</taxon>
        <taxon>Dikarya</taxon>
        <taxon>Basidiomycota</taxon>
        <taxon>Ustilaginomycotina</taxon>
        <taxon>Exobasidiomycetes</taxon>
        <taxon>Tilletiales</taxon>
        <taxon>Tilletiaceae</taxon>
        <taxon>Tilletia</taxon>
    </lineage>
</organism>
<feature type="region of interest" description="Disordered" evidence="12">
    <location>
        <begin position="294"/>
        <end position="318"/>
    </location>
</feature>
<dbReference type="Pfam" id="PF00360">
    <property type="entry name" value="PHY"/>
    <property type="match status" value="1"/>
</dbReference>
<keyword evidence="6" id="KW-0418">Kinase</keyword>
<feature type="compositionally biased region" description="Low complexity" evidence="12">
    <location>
        <begin position="149"/>
        <end position="160"/>
    </location>
</feature>
<dbReference type="Gene3D" id="3.30.565.10">
    <property type="entry name" value="Histidine kinase-like ATPase, C-terminal domain"/>
    <property type="match status" value="1"/>
</dbReference>
<dbReference type="InterPro" id="IPR011006">
    <property type="entry name" value="CheY-like_superfamily"/>
</dbReference>
<evidence type="ECO:0000259" key="13">
    <source>
        <dbReference type="PROSITE" id="PS50046"/>
    </source>
</evidence>
<feature type="compositionally biased region" description="Basic residues" evidence="12">
    <location>
        <begin position="613"/>
        <end position="626"/>
    </location>
</feature>
<dbReference type="Gene3D" id="3.40.50.2300">
    <property type="match status" value="1"/>
</dbReference>
<evidence type="ECO:0000256" key="8">
    <source>
        <dbReference type="ARBA" id="ARBA00022991"/>
    </source>
</evidence>
<feature type="compositionally biased region" description="Polar residues" evidence="12">
    <location>
        <begin position="107"/>
        <end position="126"/>
    </location>
</feature>
<evidence type="ECO:0000256" key="3">
    <source>
        <dbReference type="ARBA" id="ARBA00022606"/>
    </source>
</evidence>
<dbReference type="InterPro" id="IPR013654">
    <property type="entry name" value="PAS_2"/>
</dbReference>
<dbReference type="InterPro" id="IPR003594">
    <property type="entry name" value="HATPase_dom"/>
</dbReference>
<evidence type="ECO:0000256" key="12">
    <source>
        <dbReference type="SAM" id="MobiDB-lite"/>
    </source>
</evidence>
<dbReference type="CDD" id="cd00082">
    <property type="entry name" value="HisKA"/>
    <property type="match status" value="1"/>
</dbReference>
<feature type="domain" description="Response regulatory" evidence="15">
    <location>
        <begin position="1547"/>
        <end position="1682"/>
    </location>
</feature>
<feature type="region of interest" description="Disordered" evidence="12">
    <location>
        <begin position="1289"/>
        <end position="1322"/>
    </location>
</feature>
<keyword evidence="7" id="KW-0067">ATP-binding</keyword>
<dbReference type="SUPFAM" id="SSF55781">
    <property type="entry name" value="GAF domain-like"/>
    <property type="match status" value="2"/>
</dbReference>
<feature type="region of interest" description="Disordered" evidence="12">
    <location>
        <begin position="105"/>
        <end position="249"/>
    </location>
</feature>
<keyword evidence="10" id="KW-0675">Receptor</keyword>
<feature type="region of interest" description="Disordered" evidence="12">
    <location>
        <begin position="267"/>
        <end position="286"/>
    </location>
</feature>
<dbReference type="Pfam" id="PF00512">
    <property type="entry name" value="HisKA"/>
    <property type="match status" value="1"/>
</dbReference>
<evidence type="ECO:0000256" key="1">
    <source>
        <dbReference type="ARBA" id="ARBA00022543"/>
    </source>
</evidence>
<feature type="region of interest" description="Disordered" evidence="12">
    <location>
        <begin position="1"/>
        <end position="25"/>
    </location>
</feature>
<dbReference type="PANTHER" id="PTHR43065:SF10">
    <property type="entry name" value="PEROXIDE STRESS-ACTIVATED HISTIDINE KINASE MAK3"/>
    <property type="match status" value="1"/>
</dbReference>
<dbReference type="InterPro" id="IPR029016">
    <property type="entry name" value="GAF-like_dom_sf"/>
</dbReference>
<keyword evidence="1" id="KW-0600">Photoreceptor protein</keyword>
<dbReference type="InterPro" id="IPR001789">
    <property type="entry name" value="Sig_transdc_resp-reg_receiver"/>
</dbReference>
<evidence type="ECO:0000313" key="16">
    <source>
        <dbReference type="EMBL" id="KAE8242172.1"/>
    </source>
</evidence>
<evidence type="ECO:0000256" key="7">
    <source>
        <dbReference type="ARBA" id="ARBA00022840"/>
    </source>
</evidence>
<dbReference type="PRINTS" id="PR00344">
    <property type="entry name" value="BCTRLSENSOR"/>
</dbReference>
<feature type="domain" description="Phytochrome chromophore attachment site" evidence="13">
    <location>
        <begin position="666"/>
        <end position="828"/>
    </location>
</feature>
<evidence type="ECO:0000256" key="9">
    <source>
        <dbReference type="ARBA" id="ARBA00023012"/>
    </source>
</evidence>
<dbReference type="PROSITE" id="PS50046">
    <property type="entry name" value="PHYTOCHROME_2"/>
    <property type="match status" value="1"/>
</dbReference>
<evidence type="ECO:0000256" key="4">
    <source>
        <dbReference type="ARBA" id="ARBA00022679"/>
    </source>
</evidence>
<evidence type="ECO:0000313" key="17">
    <source>
        <dbReference type="Proteomes" id="UP000077684"/>
    </source>
</evidence>
<dbReference type="SMART" id="SM00387">
    <property type="entry name" value="HATPase_c"/>
    <property type="match status" value="1"/>
</dbReference>
<accession>A0A8X7MMS9</accession>
<keyword evidence="8" id="KW-0157">Chromophore</keyword>
<dbReference type="SUPFAM" id="SSF55785">
    <property type="entry name" value="PYP-like sensor domain (PAS domain)"/>
    <property type="match status" value="1"/>
</dbReference>
<dbReference type="Pfam" id="PF00072">
    <property type="entry name" value="Response_reg"/>
    <property type="match status" value="1"/>
</dbReference>
<evidence type="ECO:0000259" key="14">
    <source>
        <dbReference type="PROSITE" id="PS50109"/>
    </source>
</evidence>
<comment type="caution">
    <text evidence="16">The sequence shown here is derived from an EMBL/GenBank/DDBJ whole genome shotgun (WGS) entry which is preliminary data.</text>
</comment>
<feature type="compositionally biased region" description="Gly residues" evidence="12">
    <location>
        <begin position="627"/>
        <end position="639"/>
    </location>
</feature>
<feature type="compositionally biased region" description="Low complexity" evidence="12">
    <location>
        <begin position="1484"/>
        <end position="1496"/>
    </location>
</feature>
<dbReference type="PROSITE" id="PS50109">
    <property type="entry name" value="HIS_KIN"/>
    <property type="match status" value="1"/>
</dbReference>
<reference evidence="16" key="2">
    <citation type="journal article" date="2019" name="IMA Fungus">
        <title>Genome sequencing and comparison of five Tilletia species to identify candidate genes for the detection of regulated species infecting wheat.</title>
        <authorList>
            <person name="Nguyen H.D.T."/>
            <person name="Sultana T."/>
            <person name="Kesanakurti P."/>
            <person name="Hambleton S."/>
        </authorList>
    </citation>
    <scope>NUCLEOTIDE SEQUENCE</scope>
    <source>
        <strain evidence="16">DAOMC 236426</strain>
    </source>
</reference>
<dbReference type="Gene3D" id="3.30.450.40">
    <property type="match status" value="1"/>
</dbReference>
<dbReference type="InterPro" id="IPR013515">
    <property type="entry name" value="Phytochrome_cen-reg"/>
</dbReference>
<dbReference type="Gene3D" id="3.30.450.270">
    <property type="match status" value="1"/>
</dbReference>
<keyword evidence="3" id="KW-0716">Sensory transduction</keyword>
<dbReference type="Gene3D" id="3.30.450.20">
    <property type="entry name" value="PAS domain"/>
    <property type="match status" value="2"/>
</dbReference>
<dbReference type="SUPFAM" id="SSF55874">
    <property type="entry name" value="ATPase domain of HSP90 chaperone/DNA topoisomerase II/histidine kinase"/>
    <property type="match status" value="1"/>
</dbReference>
<dbReference type="CDD" id="cd17546">
    <property type="entry name" value="REC_hyHK_CKI1_RcsC-like"/>
    <property type="match status" value="1"/>
</dbReference>
<dbReference type="GO" id="GO:0009881">
    <property type="term" value="F:photoreceptor activity"/>
    <property type="evidence" value="ECO:0007669"/>
    <property type="project" value="UniProtKB-KW"/>
</dbReference>
<dbReference type="GO" id="GO:0005524">
    <property type="term" value="F:ATP binding"/>
    <property type="evidence" value="ECO:0007669"/>
    <property type="project" value="UniProtKB-KW"/>
</dbReference>
<feature type="modified residue" description="4-aspartylphosphate" evidence="11">
    <location>
        <position position="1598"/>
    </location>
</feature>
<dbReference type="InterPro" id="IPR043150">
    <property type="entry name" value="Phytochrome_PHY_sf"/>
</dbReference>
<dbReference type="InterPro" id="IPR003661">
    <property type="entry name" value="HisK_dim/P_dom"/>
</dbReference>
<dbReference type="InterPro" id="IPR016132">
    <property type="entry name" value="Phyto_chromo_attachment"/>
</dbReference>
<evidence type="ECO:0000256" key="10">
    <source>
        <dbReference type="ARBA" id="ARBA00023170"/>
    </source>
</evidence>
<keyword evidence="5" id="KW-0547">Nucleotide-binding</keyword>
<dbReference type="GO" id="GO:0006355">
    <property type="term" value="P:regulation of DNA-templated transcription"/>
    <property type="evidence" value="ECO:0007669"/>
    <property type="project" value="InterPro"/>
</dbReference>
<reference evidence="16" key="1">
    <citation type="submission" date="2016-04" db="EMBL/GenBank/DDBJ databases">
        <authorList>
            <person name="Nguyen H.D."/>
            <person name="Samba Siva P."/>
            <person name="Cullis J."/>
            <person name="Levesque C.A."/>
            <person name="Hambleton S."/>
        </authorList>
    </citation>
    <scope>NUCLEOTIDE SEQUENCE</scope>
    <source>
        <strain evidence="16">DAOMC 236426</strain>
    </source>
</reference>
<evidence type="ECO:0008006" key="18">
    <source>
        <dbReference type="Google" id="ProtNLM"/>
    </source>
</evidence>
<dbReference type="InterPro" id="IPR005467">
    <property type="entry name" value="His_kinase_dom"/>
</dbReference>
<dbReference type="Pfam" id="PF01590">
    <property type="entry name" value="GAF"/>
    <property type="match status" value="1"/>
</dbReference>
<name>A0A8X7MMS9_9BASI</name>
<dbReference type="GO" id="GO:0009584">
    <property type="term" value="P:detection of visible light"/>
    <property type="evidence" value="ECO:0007669"/>
    <property type="project" value="InterPro"/>
</dbReference>
<dbReference type="PROSITE" id="PS50110">
    <property type="entry name" value="RESPONSE_REGULATORY"/>
    <property type="match status" value="1"/>
</dbReference>
<sequence>MSSPSGSTDIVMADSAPPDQDSTNTVELELPPAAMELGVPEAIERPDSVTPPANYVPTTEDFERQAAARPHHSRAASTNYCPALPTQASFSGSPFIYPIRSAVKVRPSTTASDSGSFTTSNKSLDSTHGGGHSRGMSVALPSPSDIGLSSSTSMDSRSPSAQSYQMQYYSHQLGASPPSTSQAGFERALSQRSASNYARSHMSSASSVASSNGQQSPQQSSQQHHQSPQQQNQQQHKQQSPPRQYEQPGNVISGLQRVVSRLRNETANAGENGSGSGSGSGSKQGQTIVNVDCTAPLAQPDSPPSSATGFSNPGDREWEGQTTMRFTHVETEEGHMVLTGRDGELMRCEDEPIHIPGAIQSFGCMLVVREDEEGALVVRQCSENTSEILSLTPAYLFSLPSFLDCMDEDQADVLWDNIESLNETPEELNETGPTVFRLHGWGQPGHGAGKARGRKHWDAWCAAHRPEGARSDGEPSLIILEFELINDPVNPRDPPSQDPLQEKTLHASFSKGTAPASSDVEELVDAKDQVDNDGLAIPRRGSGATEPRSYPISEAPTADSDRTVRPGAGQAPVVYVARGGLEGQPYSPDEDDVVEATQSSSKPLKALARLRLSKRRTAHGDRRRRPGAGGPGLGAGVGPSGDSDDISLDMFGILSQANEQLAAQSDLASFLKVAVGIVREITTFSRVMIYQFDEHWNGQVVCELVNWSDTHDLYRGLHFPASDIPAQARAMYRVNKIRLLYDRSQTTSRMVCRDSSDLGKPVDMTHCYLRAMSPIHIKYLENMGVRASMSISIIAFDQLWGLVALHTYGDHGKRVSFPIRQLSRLIGDSISRNIERLSYTRRLSARKLINTLPTDKNPSGYIISNAEDLLTLFDADFGIIAIGLEAKILGPLDASQEVLAITEYLRIKQFDTVVTSSEMLRDFPDMIIPTTLRTIAGLLVVPLTPTGGDFIAFLRKTQIRQVNWAGKPFKEGREGSAILDPRKSFKKWSETVEGTCRGWKDEELETASVLCLVYGKFISVWRQREQAIQHNQMNKLLLSNASHEVRTPLNHIINYLELALDGPLDTDTRDNLSRSHLASKSLLFVINDLLDLTRQEEGKRLYLQEPFDLGSALREAVEMHESEAKRRMIHFSLEVDAEPCTVLGDKNKVRQIVVNSVTNAVSHTKEGQITVAMTKRTGADMTTSGENCNMEAEIVISDTGEGIPKEKLEAIFREFEEVESVLPGNSSAAEDEAESALQRPPRHGVLGLGLAINARIVKNLGGQLRVQSTVGEGSRFAYIIPFCMQPAQPTNSNSPSVPGGAQQMRRSGSRSSAGSGSSAGRSEIDSLVEALNAPHLGQESAPARQAMESPVSTEVIPTTGARTRPPMQKQVISHDFGMERPGSGSIPITGSSIPLRPVRIDSHDLDAAPLSPDYFHHESTSPTGIMDGSADSSAVASGSRRNSLRSNGSKGSNPRTTGTGNGTEAREASSVVRPRSSHSQAKMPASGGVASASASPPASPPVHSALDPVGTGAGLKSGGGGVVKKRVNWPKMGGSHASSKPSVPPLRALVVEDDPINAAILKKRLLLDRHSVVVSVNGEEAVQEFLKRSDEIDLVLMDLQMPICNGRDACRRIRSIEKERGASRGHANRPASHVLNGGVPILAVSATLTEDMRSELHEIGFDGWVLKPIDFGRLAHLMKGITDVETRTSNLWVGGYIWERGGWLHEAALRSVS</sequence>
<evidence type="ECO:0000256" key="6">
    <source>
        <dbReference type="ARBA" id="ARBA00022777"/>
    </source>
</evidence>
<dbReference type="Gene3D" id="1.10.287.130">
    <property type="match status" value="1"/>
</dbReference>
<gene>
    <name evidence="16" type="ORF">A4X06_0g7165</name>
</gene>